<keyword evidence="4" id="KW-1185">Reference proteome</keyword>
<proteinExistence type="predicted"/>
<dbReference type="InterPro" id="IPR054710">
    <property type="entry name" value="Tri101-like_N"/>
</dbReference>
<gene>
    <name evidence="3" type="ORF">E1B28_001651</name>
</gene>
<dbReference type="InterPro" id="IPR023213">
    <property type="entry name" value="CAT-like_dom_sf"/>
</dbReference>
<evidence type="ECO:0000313" key="4">
    <source>
        <dbReference type="Proteomes" id="UP001049176"/>
    </source>
</evidence>
<comment type="caution">
    <text evidence="3">The sequence shown here is derived from an EMBL/GenBank/DDBJ whole genome shotgun (WGS) entry which is preliminary data.</text>
</comment>
<dbReference type="GO" id="GO:0016740">
    <property type="term" value="F:transferase activity"/>
    <property type="evidence" value="ECO:0007669"/>
    <property type="project" value="UniProtKB-KW"/>
</dbReference>
<dbReference type="RefSeq" id="XP_043016314.1">
    <property type="nucleotide sequence ID" value="XM_043147604.1"/>
</dbReference>
<dbReference type="EMBL" id="CM032181">
    <property type="protein sequence ID" value="KAG7099844.1"/>
    <property type="molecule type" value="Genomic_DNA"/>
</dbReference>
<protein>
    <recommendedName>
        <fullName evidence="2">Trichothecene 3-O-acetyltransferase-like N-terminal domain-containing protein</fullName>
    </recommendedName>
</protein>
<organism evidence="3 4">
    <name type="scientific">Marasmius oreades</name>
    <name type="common">fairy-ring Marasmius</name>
    <dbReference type="NCBI Taxonomy" id="181124"/>
    <lineage>
        <taxon>Eukaryota</taxon>
        <taxon>Fungi</taxon>
        <taxon>Dikarya</taxon>
        <taxon>Basidiomycota</taxon>
        <taxon>Agaricomycotina</taxon>
        <taxon>Agaricomycetes</taxon>
        <taxon>Agaricomycetidae</taxon>
        <taxon>Agaricales</taxon>
        <taxon>Marasmiineae</taxon>
        <taxon>Marasmiaceae</taxon>
        <taxon>Marasmius</taxon>
    </lineage>
</organism>
<evidence type="ECO:0000259" key="2">
    <source>
        <dbReference type="Pfam" id="PF22664"/>
    </source>
</evidence>
<dbReference type="PANTHER" id="PTHR31896">
    <property type="entry name" value="FAMILY REGULATORY PROTEIN, PUTATIVE (AFU_ORTHOLOGUE AFUA_3G14730)-RELATED"/>
    <property type="match status" value="1"/>
</dbReference>
<keyword evidence="1" id="KW-0808">Transferase</keyword>
<dbReference type="Proteomes" id="UP001049176">
    <property type="component" value="Chromosome 1"/>
</dbReference>
<feature type="domain" description="Trichothecene 3-O-acetyltransferase-like N-terminal" evidence="2">
    <location>
        <begin position="24"/>
        <end position="178"/>
    </location>
</feature>
<dbReference type="Gene3D" id="3.30.559.10">
    <property type="entry name" value="Chloramphenicol acetyltransferase-like domain"/>
    <property type="match status" value="2"/>
</dbReference>
<dbReference type="InterPro" id="IPR051283">
    <property type="entry name" value="Sec_Metabolite_Acyltrans"/>
</dbReference>
<reference evidence="3" key="1">
    <citation type="journal article" date="2021" name="Genome Biol. Evol.">
        <title>The assembled and annotated genome of the fairy-ring fungus Marasmius oreades.</title>
        <authorList>
            <person name="Hiltunen M."/>
            <person name="Ament-Velasquez S.L."/>
            <person name="Johannesson H."/>
        </authorList>
    </citation>
    <scope>NUCLEOTIDE SEQUENCE</scope>
    <source>
        <strain evidence="3">03SP1</strain>
    </source>
</reference>
<dbReference type="AlphaFoldDB" id="A0A9P7V404"/>
<evidence type="ECO:0000313" key="3">
    <source>
        <dbReference type="EMBL" id="KAG7099844.1"/>
    </source>
</evidence>
<dbReference type="PANTHER" id="PTHR31896:SF64">
    <property type="entry name" value="TRICHOTHECENE 3-O-ACETYLTRANSFERASE"/>
    <property type="match status" value="1"/>
</dbReference>
<dbReference type="KEGG" id="more:E1B28_001651"/>
<dbReference type="GeneID" id="66070727"/>
<name>A0A9P7V404_9AGAR</name>
<dbReference type="Pfam" id="PF22664">
    <property type="entry name" value="TRI-like_N"/>
    <property type="match status" value="1"/>
</dbReference>
<sequence>MQGTAVNDLDVSLDILGQQPLLKIYTQICLCFPVSDASSHTVFIETLKSGLERLTSSFPWVAGQLVSEPSGKGSSEIFKIKTFGQTPRLVVKDLRGDPSVPSMDALQRAGFPFRMLDESVIAPRNTIPSPEEAASEWPVFALQANFITGGLVLTIVGQHNAMDMIGQGQVIHLLSKACRNVPFTTEEISSGNLERKTLIPLLDDSYIPGTELDHQIVKPPSVLIGGDKSGSAAASAPPKSTWTYFSFSPTSLASLKSLATDTLPSGYISTDDALSAFVWQSIIRARLPRLNPTGEATFTRAVDVRKFLGIPATYPGLMQTLTYHTSMVQELVDKPLGVVASYLRSTLDSKALVYHTRALTTFIDRAIPGSVVSFTASLDLSIDLMLSSWAKLDCYELDFGLGLGTPESVRRPQFIPVESLGYLMPKARDGEIALGICLRNEDMERLKADTEFVKYGRCIE</sequence>
<dbReference type="OrthoDB" id="1862401at2759"/>
<accession>A0A9P7V404</accession>
<evidence type="ECO:0000256" key="1">
    <source>
        <dbReference type="ARBA" id="ARBA00022679"/>
    </source>
</evidence>